<evidence type="ECO:0000256" key="1">
    <source>
        <dbReference type="ARBA" id="ARBA00004245"/>
    </source>
</evidence>
<keyword evidence="5" id="KW-0206">Cytoskeleton</keyword>
<evidence type="ECO:0000256" key="4">
    <source>
        <dbReference type="ARBA" id="ARBA00022701"/>
    </source>
</evidence>
<dbReference type="PANTHER" id="PTHR46372:SF26">
    <property type="entry name" value="(WILD MALAYSIAN BANANA) HYPOTHETICAL PROTEIN"/>
    <property type="match status" value="1"/>
</dbReference>
<protein>
    <submittedName>
        <fullName evidence="8">TPX2 domain-containing protein</fullName>
    </submittedName>
</protein>
<dbReference type="GO" id="GO:0000226">
    <property type="term" value="P:microtubule cytoskeleton organization"/>
    <property type="evidence" value="ECO:0007669"/>
    <property type="project" value="InterPro"/>
</dbReference>
<evidence type="ECO:0000256" key="5">
    <source>
        <dbReference type="ARBA" id="ARBA00023212"/>
    </source>
</evidence>
<feature type="region of interest" description="Disordered" evidence="6">
    <location>
        <begin position="57"/>
        <end position="466"/>
    </location>
</feature>
<reference evidence="8" key="1">
    <citation type="submission" date="2023-02" db="EMBL/GenBank/DDBJ databases">
        <title>Genome of toxic invasive species Heracleum sosnowskyi carries increased number of genes despite the absence of recent whole-genome duplications.</title>
        <authorList>
            <person name="Schelkunov M."/>
            <person name="Shtratnikova V."/>
            <person name="Makarenko M."/>
            <person name="Klepikova A."/>
            <person name="Omelchenko D."/>
            <person name="Novikova G."/>
            <person name="Obukhova E."/>
            <person name="Bogdanov V."/>
            <person name="Penin A."/>
            <person name="Logacheva M."/>
        </authorList>
    </citation>
    <scope>NUCLEOTIDE SEQUENCE</scope>
    <source>
        <strain evidence="8">Hsosn_3</strain>
        <tissue evidence="8">Leaf</tissue>
    </source>
</reference>
<sequence>MESGTGIGLVDESVVVDKAIVGDSVLGIKKEEGEEVLCAEGDVENAVEGLDLSSGAVLESKMSNPGEVSGVNSKNRKTSKRPTLNKATTMTRKEKPSLTQSPSFPDKGLGASAISKSVDAFPTQSSAKHSGVSRLKGEATRLANGTAASVSRRASTGLSTKGAGRSAGSASIRQSTSASLPNRQSMPQKPVSTNGTGICPPPEGFSSADQPQKSNKATVPSTEEDGRSTNSSNVAAGHSRSSGLGFSSRLEERAEKRREFFSKIEEKIHAKEEEKSNMQEKSKESQEAEIKTLRKSLKFKAAPMPSFYKEPPPKVELKKMPTTRAKSPKLGRRKSSGGVVNNSLEGGSGVSPHVSREHDKSTKKTTRKSLSNVHSREPVSAKTEGGHGKLKQKATVAEGKVEKASANEEEESKSQSVNPPDPEDLIDGESKNLSIQDDELLVNEANPPAQDNELIVNSASPEVPHA</sequence>
<dbReference type="GO" id="GO:0008017">
    <property type="term" value="F:microtubule binding"/>
    <property type="evidence" value="ECO:0007669"/>
    <property type="project" value="InterPro"/>
</dbReference>
<keyword evidence="9" id="KW-1185">Reference proteome</keyword>
<proteinExistence type="inferred from homology"/>
<feature type="compositionally biased region" description="Polar residues" evidence="6">
    <location>
        <begin position="207"/>
        <end position="221"/>
    </location>
</feature>
<comment type="subcellular location">
    <subcellularLocation>
        <location evidence="1">Cytoplasm</location>
        <location evidence="1">Cytoskeleton</location>
    </subcellularLocation>
</comment>
<feature type="domain" description="TPX2 C-terminal" evidence="7">
    <location>
        <begin position="249"/>
        <end position="316"/>
    </location>
</feature>
<comment type="similarity">
    <text evidence="2">Belongs to the TPX2 family.</text>
</comment>
<organism evidence="8 9">
    <name type="scientific">Heracleum sosnowskyi</name>
    <dbReference type="NCBI Taxonomy" id="360622"/>
    <lineage>
        <taxon>Eukaryota</taxon>
        <taxon>Viridiplantae</taxon>
        <taxon>Streptophyta</taxon>
        <taxon>Embryophyta</taxon>
        <taxon>Tracheophyta</taxon>
        <taxon>Spermatophyta</taxon>
        <taxon>Magnoliopsida</taxon>
        <taxon>eudicotyledons</taxon>
        <taxon>Gunneridae</taxon>
        <taxon>Pentapetalae</taxon>
        <taxon>asterids</taxon>
        <taxon>campanulids</taxon>
        <taxon>Apiales</taxon>
        <taxon>Apiaceae</taxon>
        <taxon>Apioideae</taxon>
        <taxon>apioid superclade</taxon>
        <taxon>Tordylieae</taxon>
        <taxon>Tordyliinae</taxon>
        <taxon>Heracleum</taxon>
    </lineage>
</organism>
<evidence type="ECO:0000256" key="2">
    <source>
        <dbReference type="ARBA" id="ARBA00005885"/>
    </source>
</evidence>
<keyword evidence="4" id="KW-0493">Microtubule</keyword>
<dbReference type="AlphaFoldDB" id="A0AAD8IRE7"/>
<feature type="compositionally biased region" description="Basic and acidic residues" evidence="6">
    <location>
        <begin position="249"/>
        <end position="292"/>
    </location>
</feature>
<feature type="compositionally biased region" description="Polar residues" evidence="6">
    <location>
        <begin position="81"/>
        <end position="90"/>
    </location>
</feature>
<dbReference type="InterPro" id="IPR044806">
    <property type="entry name" value="WVD2/WDL1-4"/>
</dbReference>
<feature type="compositionally biased region" description="Polar residues" evidence="6">
    <location>
        <begin position="168"/>
        <end position="196"/>
    </location>
</feature>
<feature type="compositionally biased region" description="Polar residues" evidence="6">
    <location>
        <begin position="146"/>
        <end position="159"/>
    </location>
</feature>
<feature type="compositionally biased region" description="Basic residues" evidence="6">
    <location>
        <begin position="326"/>
        <end position="335"/>
    </location>
</feature>
<dbReference type="InterPro" id="IPR027329">
    <property type="entry name" value="TPX2_C"/>
</dbReference>
<name>A0AAD8IRE7_9APIA</name>
<evidence type="ECO:0000256" key="3">
    <source>
        <dbReference type="ARBA" id="ARBA00022490"/>
    </source>
</evidence>
<reference evidence="8" key="2">
    <citation type="submission" date="2023-05" db="EMBL/GenBank/DDBJ databases">
        <authorList>
            <person name="Schelkunov M.I."/>
        </authorList>
    </citation>
    <scope>NUCLEOTIDE SEQUENCE</scope>
    <source>
        <strain evidence="8">Hsosn_3</strain>
        <tissue evidence="8">Leaf</tissue>
    </source>
</reference>
<keyword evidence="3" id="KW-0963">Cytoplasm</keyword>
<accession>A0AAD8IRE7</accession>
<dbReference type="PANTHER" id="PTHR46372">
    <property type="entry name" value="PROTEIN WVD2-LIKE 3"/>
    <property type="match status" value="1"/>
</dbReference>
<evidence type="ECO:0000256" key="6">
    <source>
        <dbReference type="SAM" id="MobiDB-lite"/>
    </source>
</evidence>
<dbReference type="EMBL" id="JAUIZM010000004">
    <property type="protein sequence ID" value="KAK1389744.1"/>
    <property type="molecule type" value="Genomic_DNA"/>
</dbReference>
<evidence type="ECO:0000313" key="8">
    <source>
        <dbReference type="EMBL" id="KAK1389744.1"/>
    </source>
</evidence>
<evidence type="ECO:0000313" key="9">
    <source>
        <dbReference type="Proteomes" id="UP001237642"/>
    </source>
</evidence>
<gene>
    <name evidence="8" type="ORF">POM88_017922</name>
</gene>
<evidence type="ECO:0000259" key="7">
    <source>
        <dbReference type="Pfam" id="PF06886"/>
    </source>
</evidence>
<feature type="compositionally biased region" description="Low complexity" evidence="6">
    <location>
        <begin position="239"/>
        <end position="248"/>
    </location>
</feature>
<dbReference type="Proteomes" id="UP001237642">
    <property type="component" value="Unassembled WGS sequence"/>
</dbReference>
<dbReference type="GO" id="GO:0005874">
    <property type="term" value="C:microtubule"/>
    <property type="evidence" value="ECO:0007669"/>
    <property type="project" value="UniProtKB-KW"/>
</dbReference>
<dbReference type="Pfam" id="PF06886">
    <property type="entry name" value="TPX2"/>
    <property type="match status" value="1"/>
</dbReference>
<comment type="caution">
    <text evidence="8">The sequence shown here is derived from an EMBL/GenBank/DDBJ whole genome shotgun (WGS) entry which is preliminary data.</text>
</comment>
<feature type="compositionally biased region" description="Basic and acidic residues" evidence="6">
    <location>
        <begin position="374"/>
        <end position="387"/>
    </location>
</feature>